<keyword evidence="7 11" id="KW-0863">Zinc-finger</keyword>
<name>R0FC99_9BRAS</name>
<evidence type="ECO:0000256" key="11">
    <source>
        <dbReference type="PROSITE-ProRule" id="PRU00455"/>
    </source>
</evidence>
<dbReference type="PROSITE" id="PS51081">
    <property type="entry name" value="ZF_SIAH"/>
    <property type="match status" value="1"/>
</dbReference>
<proteinExistence type="inferred from homology"/>
<dbReference type="AlphaFoldDB" id="R0FC99"/>
<sequence length="276" mass="30623">MECASSDVNSLSNTHLQETQQTEDKPRSTILNLDLLDCPICVEPFTIPIFQCDNGHLACASCCPKLMNKCPACALPIGNFRCRAMENVLESISVPCPNAKLGCTKNITYGTESTHVKECPLSLCMCPVPKCDYQGTYNDLYGHLDSHILDNIGKYYFPFALGKVLGVYVDLNETALTVMKGNKEGLLFAVHCVSKANGVYVTVGYIAPCSMDVGEFSCDISTTVEQRTIAFKSMKVKNIQKLSSKIPREDFMLVPSYFMSGRRWFMLKICVTKLNQ</sequence>
<dbReference type="OrthoDB" id="4788989at2759"/>
<keyword evidence="9" id="KW-0862">Zinc</keyword>
<evidence type="ECO:0000256" key="5">
    <source>
        <dbReference type="ARBA" id="ARBA00022679"/>
    </source>
</evidence>
<comment type="catalytic activity">
    <reaction evidence="1">
        <text>S-ubiquitinyl-[E2 ubiquitin-conjugating enzyme]-L-cysteine + [acceptor protein]-L-lysine = [E2 ubiquitin-conjugating enzyme]-L-cysteine + N(6)-ubiquitinyl-[acceptor protein]-L-lysine.</text>
        <dbReference type="EC" id="2.3.2.27"/>
    </reaction>
</comment>
<dbReference type="SUPFAM" id="SSF57850">
    <property type="entry name" value="RING/U-box"/>
    <property type="match status" value="1"/>
</dbReference>
<evidence type="ECO:0000259" key="14">
    <source>
        <dbReference type="PROSITE" id="PS51081"/>
    </source>
</evidence>
<dbReference type="UniPathway" id="UPA00143"/>
<dbReference type="PANTHER" id="PTHR46632:SF16">
    <property type="entry name" value="E3 UBIQUITIN-PROTEIN LIGASE SINA-LIKE 10"/>
    <property type="match status" value="1"/>
</dbReference>
<evidence type="ECO:0000256" key="8">
    <source>
        <dbReference type="ARBA" id="ARBA00022786"/>
    </source>
</evidence>
<evidence type="ECO:0000256" key="3">
    <source>
        <dbReference type="ARBA" id="ARBA00009119"/>
    </source>
</evidence>
<keyword evidence="16" id="KW-1185">Reference proteome</keyword>
<dbReference type="Gene3D" id="3.30.40.10">
    <property type="entry name" value="Zinc/RING finger domain, C3HC4 (zinc finger)"/>
    <property type="match status" value="1"/>
</dbReference>
<comment type="similarity">
    <text evidence="3">Belongs to the SINA (Seven in absentia) family.</text>
</comment>
<dbReference type="Proteomes" id="UP000029121">
    <property type="component" value="Unassembled WGS sequence"/>
</dbReference>
<reference evidence="16" key="1">
    <citation type="journal article" date="2013" name="Nat. Genet.">
        <title>The Capsella rubella genome and the genomic consequences of rapid mating system evolution.</title>
        <authorList>
            <person name="Slotte T."/>
            <person name="Hazzouri K.M."/>
            <person name="Agren J.A."/>
            <person name="Koenig D."/>
            <person name="Maumus F."/>
            <person name="Guo Y.L."/>
            <person name="Steige K."/>
            <person name="Platts A.E."/>
            <person name="Escobar J.S."/>
            <person name="Newman L.K."/>
            <person name="Wang W."/>
            <person name="Mandakova T."/>
            <person name="Vello E."/>
            <person name="Smith L.M."/>
            <person name="Henz S.R."/>
            <person name="Steffen J."/>
            <person name="Takuno S."/>
            <person name="Brandvain Y."/>
            <person name="Coop G."/>
            <person name="Andolfatto P."/>
            <person name="Hu T.T."/>
            <person name="Blanchette M."/>
            <person name="Clark R.M."/>
            <person name="Quesneville H."/>
            <person name="Nordborg M."/>
            <person name="Gaut B.S."/>
            <person name="Lysak M.A."/>
            <person name="Jenkins J."/>
            <person name="Grimwood J."/>
            <person name="Chapman J."/>
            <person name="Prochnik S."/>
            <person name="Shu S."/>
            <person name="Rokhsar D."/>
            <person name="Schmutz J."/>
            <person name="Weigel D."/>
            <person name="Wright S.I."/>
        </authorList>
    </citation>
    <scope>NUCLEOTIDE SEQUENCE [LARGE SCALE GENOMIC DNA]</scope>
    <source>
        <strain evidence="16">cv. Monte Gargano</strain>
    </source>
</reference>
<comment type="pathway">
    <text evidence="2">Protein modification; protein ubiquitination.</text>
</comment>
<feature type="compositionally biased region" description="Polar residues" evidence="12">
    <location>
        <begin position="1"/>
        <end position="20"/>
    </location>
</feature>
<dbReference type="PROSITE" id="PS50089">
    <property type="entry name" value="ZF_RING_2"/>
    <property type="match status" value="1"/>
</dbReference>
<feature type="domain" description="SIAH-type" evidence="14">
    <location>
        <begin position="91"/>
        <end position="149"/>
    </location>
</feature>
<evidence type="ECO:0000256" key="10">
    <source>
        <dbReference type="ARBA" id="ARBA00024004"/>
    </source>
</evidence>
<accession>R0FC99</accession>
<keyword evidence="6" id="KW-0479">Metal-binding</keyword>
<dbReference type="KEGG" id="crb:17883617"/>
<dbReference type="CDD" id="cd16571">
    <property type="entry name" value="RING-HC_SIAHs"/>
    <property type="match status" value="1"/>
</dbReference>
<dbReference type="EC" id="2.3.2.27" evidence="4"/>
<evidence type="ECO:0000259" key="13">
    <source>
        <dbReference type="PROSITE" id="PS50089"/>
    </source>
</evidence>
<dbReference type="GO" id="GO:0061630">
    <property type="term" value="F:ubiquitin protein ligase activity"/>
    <property type="evidence" value="ECO:0007669"/>
    <property type="project" value="UniProtKB-EC"/>
</dbReference>
<dbReference type="GO" id="GO:0008270">
    <property type="term" value="F:zinc ion binding"/>
    <property type="evidence" value="ECO:0007669"/>
    <property type="project" value="UniProtKB-KW"/>
</dbReference>
<evidence type="ECO:0000256" key="2">
    <source>
        <dbReference type="ARBA" id="ARBA00004906"/>
    </source>
</evidence>
<evidence type="ECO:0000256" key="4">
    <source>
        <dbReference type="ARBA" id="ARBA00012483"/>
    </source>
</evidence>
<comment type="function">
    <text evidence="10">E3 ubiquitin-protein ligase that mediates ubiquitination and subsequent proteasomal degradation of target proteins. E3 ubiquitin ligases accept ubiquitin from an E2 ubiquitin-conjugating enzyme in the form of a thioester and then directly transfers the ubiquitin to targeted substrates. It probably triggers the ubiquitin-mediated degradation of different substrates.</text>
</comment>
<evidence type="ECO:0000256" key="1">
    <source>
        <dbReference type="ARBA" id="ARBA00000900"/>
    </source>
</evidence>
<dbReference type="GO" id="GO:0016567">
    <property type="term" value="P:protein ubiquitination"/>
    <property type="evidence" value="ECO:0007669"/>
    <property type="project" value="UniProtKB-UniPathway"/>
</dbReference>
<dbReference type="eggNOG" id="KOG3002">
    <property type="taxonomic scope" value="Eukaryota"/>
</dbReference>
<protein>
    <recommendedName>
        <fullName evidence="4">RING-type E3 ubiquitin transferase</fullName>
        <ecNumber evidence="4">2.3.2.27</ecNumber>
    </recommendedName>
</protein>
<evidence type="ECO:0000256" key="7">
    <source>
        <dbReference type="ARBA" id="ARBA00022771"/>
    </source>
</evidence>
<evidence type="ECO:0000256" key="12">
    <source>
        <dbReference type="SAM" id="MobiDB-lite"/>
    </source>
</evidence>
<organism evidence="15 16">
    <name type="scientific">Capsella rubella</name>
    <dbReference type="NCBI Taxonomy" id="81985"/>
    <lineage>
        <taxon>Eukaryota</taxon>
        <taxon>Viridiplantae</taxon>
        <taxon>Streptophyta</taxon>
        <taxon>Embryophyta</taxon>
        <taxon>Tracheophyta</taxon>
        <taxon>Spermatophyta</taxon>
        <taxon>Magnoliopsida</taxon>
        <taxon>eudicotyledons</taxon>
        <taxon>Gunneridae</taxon>
        <taxon>Pentapetalae</taxon>
        <taxon>rosids</taxon>
        <taxon>malvids</taxon>
        <taxon>Brassicales</taxon>
        <taxon>Brassicaceae</taxon>
        <taxon>Camelineae</taxon>
        <taxon>Capsella</taxon>
    </lineage>
</organism>
<feature type="domain" description="RING-type" evidence="13">
    <location>
        <begin position="38"/>
        <end position="73"/>
    </location>
</feature>
<evidence type="ECO:0000313" key="15">
    <source>
        <dbReference type="EMBL" id="EOA19712.1"/>
    </source>
</evidence>
<dbReference type="PANTHER" id="PTHR46632">
    <property type="entry name" value="E3 UBIQUITIN-PROTEIN LIGASE SINA-LIKE 4"/>
    <property type="match status" value="1"/>
</dbReference>
<dbReference type="InterPro" id="IPR049548">
    <property type="entry name" value="Sina-like_RING"/>
</dbReference>
<keyword evidence="8" id="KW-0833">Ubl conjugation pathway</keyword>
<dbReference type="InterPro" id="IPR013010">
    <property type="entry name" value="Znf_SIAH"/>
</dbReference>
<dbReference type="Pfam" id="PF21361">
    <property type="entry name" value="Sina_ZnF"/>
    <property type="match status" value="1"/>
</dbReference>
<evidence type="ECO:0000256" key="6">
    <source>
        <dbReference type="ARBA" id="ARBA00022723"/>
    </source>
</evidence>
<dbReference type="InterPro" id="IPR013083">
    <property type="entry name" value="Znf_RING/FYVE/PHD"/>
</dbReference>
<evidence type="ECO:0000313" key="16">
    <source>
        <dbReference type="Proteomes" id="UP000029121"/>
    </source>
</evidence>
<gene>
    <name evidence="15" type="ORF">CARUB_v10003728mg</name>
</gene>
<feature type="region of interest" description="Disordered" evidence="12">
    <location>
        <begin position="1"/>
        <end position="24"/>
    </location>
</feature>
<keyword evidence="5" id="KW-0808">Transferase</keyword>
<dbReference type="EMBL" id="KB870810">
    <property type="protein sequence ID" value="EOA19712.1"/>
    <property type="molecule type" value="Genomic_DNA"/>
</dbReference>
<dbReference type="InterPro" id="IPR044286">
    <property type="entry name" value="SINL_plant"/>
</dbReference>
<dbReference type="SUPFAM" id="SSF49599">
    <property type="entry name" value="TRAF domain-like"/>
    <property type="match status" value="1"/>
</dbReference>
<evidence type="ECO:0000256" key="9">
    <source>
        <dbReference type="ARBA" id="ARBA00022833"/>
    </source>
</evidence>
<dbReference type="InterPro" id="IPR001841">
    <property type="entry name" value="Znf_RING"/>
</dbReference>
<dbReference type="Pfam" id="PF21362">
    <property type="entry name" value="Sina_RING"/>
    <property type="match status" value="1"/>
</dbReference>